<accession>A0AA38C7R3</accession>
<name>A0AA38C7R3_TAXCH</name>
<proteinExistence type="predicted"/>
<dbReference type="Proteomes" id="UP000824469">
    <property type="component" value="Unassembled WGS sequence"/>
</dbReference>
<sequence length="175" mass="19714">PLLGLEAYYAQQNRQSSPSLSMWGDNYSTNQLSTQTPRTRYNSSFQTEGLEQIAQTQTEPSGSNNMTLTGESASSPQVLLRPHISRQSDPYLVLDDGQSIPYPRSEQRSRGMYPPIGGLQVQPETHFQENTSTGNILGETWQDSNQFMTGYHMPIQHRDIQQTPPRHDIMASPNE</sequence>
<organism evidence="2 3">
    <name type="scientific">Taxus chinensis</name>
    <name type="common">Chinese yew</name>
    <name type="synonym">Taxus wallichiana var. chinensis</name>
    <dbReference type="NCBI Taxonomy" id="29808"/>
    <lineage>
        <taxon>Eukaryota</taxon>
        <taxon>Viridiplantae</taxon>
        <taxon>Streptophyta</taxon>
        <taxon>Embryophyta</taxon>
        <taxon>Tracheophyta</taxon>
        <taxon>Spermatophyta</taxon>
        <taxon>Pinopsida</taxon>
        <taxon>Pinidae</taxon>
        <taxon>Conifers II</taxon>
        <taxon>Cupressales</taxon>
        <taxon>Taxaceae</taxon>
        <taxon>Taxus</taxon>
    </lineage>
</organism>
<comment type="caution">
    <text evidence="2">The sequence shown here is derived from an EMBL/GenBank/DDBJ whole genome shotgun (WGS) entry which is preliminary data.</text>
</comment>
<reference evidence="2 3" key="1">
    <citation type="journal article" date="2021" name="Nat. Plants">
        <title>The Taxus genome provides insights into paclitaxel biosynthesis.</title>
        <authorList>
            <person name="Xiong X."/>
            <person name="Gou J."/>
            <person name="Liao Q."/>
            <person name="Li Y."/>
            <person name="Zhou Q."/>
            <person name="Bi G."/>
            <person name="Li C."/>
            <person name="Du R."/>
            <person name="Wang X."/>
            <person name="Sun T."/>
            <person name="Guo L."/>
            <person name="Liang H."/>
            <person name="Lu P."/>
            <person name="Wu Y."/>
            <person name="Zhang Z."/>
            <person name="Ro D.K."/>
            <person name="Shang Y."/>
            <person name="Huang S."/>
            <person name="Yan J."/>
        </authorList>
    </citation>
    <scope>NUCLEOTIDE SEQUENCE [LARGE SCALE GENOMIC DNA]</scope>
    <source>
        <strain evidence="2">Ta-2019</strain>
    </source>
</reference>
<dbReference type="EMBL" id="JAHRHJ020003466">
    <property type="protein sequence ID" value="KAH9291667.1"/>
    <property type="molecule type" value="Genomic_DNA"/>
</dbReference>
<feature type="non-terminal residue" evidence="2">
    <location>
        <position position="175"/>
    </location>
</feature>
<gene>
    <name evidence="2" type="ORF">KI387_043144</name>
</gene>
<dbReference type="AlphaFoldDB" id="A0AA38C7R3"/>
<evidence type="ECO:0000313" key="2">
    <source>
        <dbReference type="EMBL" id="KAH9291667.1"/>
    </source>
</evidence>
<evidence type="ECO:0000256" key="1">
    <source>
        <dbReference type="SAM" id="MobiDB-lite"/>
    </source>
</evidence>
<keyword evidence="3" id="KW-1185">Reference proteome</keyword>
<feature type="region of interest" description="Disordered" evidence="1">
    <location>
        <begin position="14"/>
        <end position="38"/>
    </location>
</feature>
<feature type="non-terminal residue" evidence="2">
    <location>
        <position position="1"/>
    </location>
</feature>
<protein>
    <submittedName>
        <fullName evidence="2">Uncharacterized protein</fullName>
    </submittedName>
</protein>
<feature type="region of interest" description="Disordered" evidence="1">
    <location>
        <begin position="52"/>
        <end position="77"/>
    </location>
</feature>
<evidence type="ECO:0000313" key="3">
    <source>
        <dbReference type="Proteomes" id="UP000824469"/>
    </source>
</evidence>